<dbReference type="SMART" id="SM01120">
    <property type="entry name" value="Dak2"/>
    <property type="match status" value="1"/>
</dbReference>
<dbReference type="InterPro" id="IPR004007">
    <property type="entry name" value="DhaL_dom"/>
</dbReference>
<protein>
    <recommendedName>
        <fullName evidence="3">phosphoenolpyruvate--glycerone phosphotransferase</fullName>
        <ecNumber evidence="3">2.7.1.121</ecNumber>
    </recommendedName>
</protein>
<dbReference type="PROSITE" id="PS51480">
    <property type="entry name" value="DHAL"/>
    <property type="match status" value="1"/>
</dbReference>
<dbReference type="PANTHER" id="PTHR28629">
    <property type="entry name" value="TRIOKINASE/FMN CYCLASE"/>
    <property type="match status" value="1"/>
</dbReference>
<evidence type="ECO:0000256" key="5">
    <source>
        <dbReference type="ARBA" id="ARBA00022777"/>
    </source>
</evidence>
<dbReference type="GO" id="GO:0004371">
    <property type="term" value="F:glycerone kinase activity"/>
    <property type="evidence" value="ECO:0007669"/>
    <property type="project" value="InterPro"/>
</dbReference>
<dbReference type="GO" id="GO:0047324">
    <property type="term" value="F:phosphoenolpyruvate-glycerone phosphotransferase activity"/>
    <property type="evidence" value="ECO:0007669"/>
    <property type="project" value="UniProtKB-EC"/>
</dbReference>
<evidence type="ECO:0000256" key="7">
    <source>
        <dbReference type="ARBA" id="ARBA00046577"/>
    </source>
</evidence>
<dbReference type="Pfam" id="PF02734">
    <property type="entry name" value="Dak2"/>
    <property type="match status" value="1"/>
</dbReference>
<organism evidence="10 11">
    <name type="scientific">Companilactobacillus alimentarius DSM 20249</name>
    <dbReference type="NCBI Taxonomy" id="1423720"/>
    <lineage>
        <taxon>Bacteria</taxon>
        <taxon>Bacillati</taxon>
        <taxon>Bacillota</taxon>
        <taxon>Bacilli</taxon>
        <taxon>Lactobacillales</taxon>
        <taxon>Lactobacillaceae</taxon>
        <taxon>Companilactobacillus</taxon>
    </lineage>
</organism>
<proteinExistence type="predicted"/>
<dbReference type="OrthoDB" id="9800291at2"/>
<dbReference type="EMBL" id="CP018867">
    <property type="protein sequence ID" value="AUI71058.1"/>
    <property type="molecule type" value="Genomic_DNA"/>
</dbReference>
<comment type="subunit">
    <text evidence="7">Homodimer. The dihydroxyacetone kinase complex is composed of a homodimer of DhaM, a homodimer of DhaK and the subunit DhaL.</text>
</comment>
<dbReference type="GO" id="GO:0019563">
    <property type="term" value="P:glycerol catabolic process"/>
    <property type="evidence" value="ECO:0007669"/>
    <property type="project" value="TreeGrafter"/>
</dbReference>
<dbReference type="EC" id="2.7.1.121" evidence="3"/>
<sequence>MELNLADTKKWMNLFVEEVEKNKSNLNELDTAIGDGDHGTNMDRGMQAITAALEKKEPSDLAELYKTVAFAMIQKIGGASGPLYGTAFLDMSKKAKETADLTELIQVGTDGLKRRGQSDVGMKTMIDVWQPVATALKDNKFNQQAVDEALESTKDMVATKGRASYLEEKSRGHLDPGSQSSAYLFGALIKVIGV</sequence>
<dbReference type="NCBIfam" id="TIGR02365">
    <property type="entry name" value="dha_L_ycgS"/>
    <property type="match status" value="1"/>
</dbReference>
<keyword evidence="5 10" id="KW-0418">Kinase</keyword>
<dbReference type="STRING" id="1423720.FC67_GL001688"/>
<dbReference type="Gene3D" id="1.25.40.340">
    <property type="match status" value="1"/>
</dbReference>
<dbReference type="Proteomes" id="UP000234653">
    <property type="component" value="Chromosome"/>
</dbReference>
<evidence type="ECO:0000256" key="4">
    <source>
        <dbReference type="ARBA" id="ARBA00022679"/>
    </source>
</evidence>
<dbReference type="RefSeq" id="WP_057739370.1">
    <property type="nucleotide sequence ID" value="NZ_AZDQ01000043.1"/>
</dbReference>
<feature type="domain" description="DhaL" evidence="9">
    <location>
        <begin position="6"/>
        <end position="190"/>
    </location>
</feature>
<keyword evidence="4" id="KW-0808">Transferase</keyword>
<evidence type="ECO:0000313" key="10">
    <source>
        <dbReference type="EMBL" id="AUI71058.1"/>
    </source>
</evidence>
<comment type="catalytic activity">
    <reaction evidence="1">
        <text>dihydroxyacetone + phosphoenolpyruvate = dihydroxyacetone phosphate + pyruvate</text>
        <dbReference type="Rhea" id="RHEA:18381"/>
        <dbReference type="ChEBI" id="CHEBI:15361"/>
        <dbReference type="ChEBI" id="CHEBI:16016"/>
        <dbReference type="ChEBI" id="CHEBI:57642"/>
        <dbReference type="ChEBI" id="CHEBI:58702"/>
        <dbReference type="EC" id="2.7.1.121"/>
    </reaction>
</comment>
<dbReference type="PANTHER" id="PTHR28629:SF4">
    <property type="entry name" value="TRIOKINASE_FMN CYCLASE"/>
    <property type="match status" value="1"/>
</dbReference>
<evidence type="ECO:0000256" key="2">
    <source>
        <dbReference type="ARBA" id="ARBA00004745"/>
    </source>
</evidence>
<accession>A0A2K9HFA9</accession>
<gene>
    <name evidence="10" type="ORF">LA20249_02065</name>
</gene>
<evidence type="ECO:0000256" key="8">
    <source>
        <dbReference type="ARBA" id="ARBA00055771"/>
    </source>
</evidence>
<keyword evidence="6" id="KW-0319">Glycerol metabolism</keyword>
<comment type="function">
    <text evidence="8">ADP-binding subunit of the dihydroxyacetone kinase, which is responsible for the phosphoenolpyruvate (PEP)-dependent phosphorylation of dihydroxyacetone. DhaL-ADP is converted to DhaL-ATP via a phosphoryl group transfer from DhaM and transmits it to dihydroxyacetone binds to DhaK.</text>
</comment>
<evidence type="ECO:0000256" key="3">
    <source>
        <dbReference type="ARBA" id="ARBA00012095"/>
    </source>
</evidence>
<dbReference type="InterPro" id="IPR036117">
    <property type="entry name" value="DhaL_dom_sf"/>
</dbReference>
<dbReference type="SUPFAM" id="SSF101473">
    <property type="entry name" value="DhaL-like"/>
    <property type="match status" value="1"/>
</dbReference>
<comment type="pathway">
    <text evidence="2">Polyol metabolism; glycerol degradation.</text>
</comment>
<dbReference type="InterPro" id="IPR050861">
    <property type="entry name" value="Dihydroxyacetone_Kinase"/>
</dbReference>
<evidence type="ECO:0000259" key="9">
    <source>
        <dbReference type="PROSITE" id="PS51480"/>
    </source>
</evidence>
<name>A0A2K9HFA9_9LACO</name>
<evidence type="ECO:0000256" key="1">
    <source>
        <dbReference type="ARBA" id="ARBA00001113"/>
    </source>
</evidence>
<keyword evidence="11" id="KW-1185">Reference proteome</keyword>
<dbReference type="FunFam" id="1.25.40.340:FF:000002">
    <property type="entry name" value="Dihydroxyacetone kinase, L subunit"/>
    <property type="match status" value="1"/>
</dbReference>
<dbReference type="AlphaFoldDB" id="A0A2K9HFA9"/>
<dbReference type="InterPro" id="IPR012737">
    <property type="entry name" value="DhaK_L_YcgS"/>
</dbReference>
<dbReference type="GO" id="GO:0005829">
    <property type="term" value="C:cytosol"/>
    <property type="evidence" value="ECO:0007669"/>
    <property type="project" value="TreeGrafter"/>
</dbReference>
<evidence type="ECO:0000256" key="6">
    <source>
        <dbReference type="ARBA" id="ARBA00022798"/>
    </source>
</evidence>
<evidence type="ECO:0000313" key="11">
    <source>
        <dbReference type="Proteomes" id="UP000234653"/>
    </source>
</evidence>
<dbReference type="KEGG" id="lali:LA20249_02065"/>
<reference evidence="10 11" key="1">
    <citation type="submission" date="2016-12" db="EMBL/GenBank/DDBJ databases">
        <title>The whole genome sequencing and assembly of Lactobacillus alimentarius DSM 20249T strain.</title>
        <authorList>
            <person name="Lee Y.-J."/>
            <person name="Yi H."/>
            <person name="Bahn Y.-S."/>
            <person name="Kim J.F."/>
            <person name="Lee D.-W."/>
        </authorList>
    </citation>
    <scope>NUCLEOTIDE SEQUENCE [LARGE SCALE GENOMIC DNA]</scope>
    <source>
        <strain evidence="10 11">DSM 20249</strain>
    </source>
</reference>